<organism evidence="7 8">
    <name type="scientific">Halopseudomonas formosensis</name>
    <dbReference type="NCBI Taxonomy" id="1002526"/>
    <lineage>
        <taxon>Bacteria</taxon>
        <taxon>Pseudomonadati</taxon>
        <taxon>Pseudomonadota</taxon>
        <taxon>Gammaproteobacteria</taxon>
        <taxon>Pseudomonadales</taxon>
        <taxon>Pseudomonadaceae</taxon>
        <taxon>Halopseudomonas</taxon>
    </lineage>
</organism>
<sequence>MTVAADRVNRWVWAGILILALLWLGPLPALSRTAFSAHMLLHLGVVALAAPVLALGLVRSGRRLRTGERFATAAVLIFSLEMLVVWGWHLPALHEAAARQVGIFVLQQLSFVVVGAAVWWLALSVRRRSELVVTLLGFALTLMHMTMLGVLLLLAPRLLYPAELCMGLFGFTELDDQRLGGGLMAAWGGAAYLLGGLALGWRLISPGRAAEPTE</sequence>
<evidence type="ECO:0000256" key="5">
    <source>
        <dbReference type="ARBA" id="ARBA00023136"/>
    </source>
</evidence>
<dbReference type="InterPro" id="IPR019108">
    <property type="entry name" value="Caa3_assmbl_CtaG-rel"/>
</dbReference>
<dbReference type="OrthoDB" id="9808789at2"/>
<dbReference type="AlphaFoldDB" id="A0A1I6C7G7"/>
<reference evidence="7 8" key="1">
    <citation type="submission" date="2016-10" db="EMBL/GenBank/DDBJ databases">
        <authorList>
            <person name="de Groot N.N."/>
        </authorList>
    </citation>
    <scope>NUCLEOTIDE SEQUENCE [LARGE SCALE GENOMIC DNA]</scope>
    <source>
        <strain evidence="7 8">JCM 18415</strain>
    </source>
</reference>
<dbReference type="Pfam" id="PF09678">
    <property type="entry name" value="Caa3_CtaG"/>
    <property type="match status" value="1"/>
</dbReference>
<feature type="transmembrane region" description="Helical" evidence="6">
    <location>
        <begin position="70"/>
        <end position="89"/>
    </location>
</feature>
<comment type="subcellular location">
    <subcellularLocation>
        <location evidence="1">Cell membrane</location>
        <topology evidence="1">Multi-pass membrane protein</topology>
    </subcellularLocation>
</comment>
<evidence type="ECO:0000256" key="4">
    <source>
        <dbReference type="ARBA" id="ARBA00022989"/>
    </source>
</evidence>
<feature type="transmembrane region" description="Helical" evidence="6">
    <location>
        <begin position="12"/>
        <end position="31"/>
    </location>
</feature>
<keyword evidence="4 6" id="KW-1133">Transmembrane helix</keyword>
<evidence type="ECO:0000256" key="2">
    <source>
        <dbReference type="ARBA" id="ARBA00022475"/>
    </source>
</evidence>
<evidence type="ECO:0000256" key="6">
    <source>
        <dbReference type="SAM" id="Phobius"/>
    </source>
</evidence>
<dbReference type="STRING" id="1002526.SAMN05216578_11610"/>
<evidence type="ECO:0000256" key="3">
    <source>
        <dbReference type="ARBA" id="ARBA00022692"/>
    </source>
</evidence>
<keyword evidence="3 6" id="KW-0812">Transmembrane</keyword>
<feature type="transmembrane region" description="Helical" evidence="6">
    <location>
        <begin position="37"/>
        <end position="58"/>
    </location>
</feature>
<keyword evidence="5 6" id="KW-0472">Membrane</keyword>
<feature type="transmembrane region" description="Helical" evidence="6">
    <location>
        <begin position="179"/>
        <end position="201"/>
    </location>
</feature>
<evidence type="ECO:0000313" key="7">
    <source>
        <dbReference type="EMBL" id="SFQ89133.1"/>
    </source>
</evidence>
<proteinExistence type="predicted"/>
<accession>A0A1I6C7G7</accession>
<name>A0A1I6C7G7_9GAMM</name>
<gene>
    <name evidence="7" type="ORF">SAMN05216578_11610</name>
</gene>
<evidence type="ECO:0000313" key="8">
    <source>
        <dbReference type="Proteomes" id="UP000242815"/>
    </source>
</evidence>
<dbReference type="EMBL" id="FOYD01000016">
    <property type="protein sequence ID" value="SFQ89133.1"/>
    <property type="molecule type" value="Genomic_DNA"/>
</dbReference>
<dbReference type="GO" id="GO:0005886">
    <property type="term" value="C:plasma membrane"/>
    <property type="evidence" value="ECO:0007669"/>
    <property type="project" value="UniProtKB-SubCell"/>
</dbReference>
<feature type="transmembrane region" description="Helical" evidence="6">
    <location>
        <begin position="135"/>
        <end position="159"/>
    </location>
</feature>
<dbReference type="RefSeq" id="WP_090540953.1">
    <property type="nucleotide sequence ID" value="NZ_FOYD01000016.1"/>
</dbReference>
<protein>
    <submittedName>
        <fullName evidence="7">Putative membrane protein</fullName>
    </submittedName>
</protein>
<dbReference type="Proteomes" id="UP000242815">
    <property type="component" value="Unassembled WGS sequence"/>
</dbReference>
<feature type="transmembrane region" description="Helical" evidence="6">
    <location>
        <begin position="101"/>
        <end position="123"/>
    </location>
</feature>
<evidence type="ECO:0000256" key="1">
    <source>
        <dbReference type="ARBA" id="ARBA00004651"/>
    </source>
</evidence>
<keyword evidence="2" id="KW-1003">Cell membrane</keyword>